<dbReference type="EMBL" id="FOCO01000036">
    <property type="protein sequence ID" value="SEN97811.1"/>
    <property type="molecule type" value="Genomic_DNA"/>
</dbReference>
<organism evidence="9 10">
    <name type="scientific">Pseudorhodobacter antarcticus</name>
    <dbReference type="NCBI Taxonomy" id="1077947"/>
    <lineage>
        <taxon>Bacteria</taxon>
        <taxon>Pseudomonadati</taxon>
        <taxon>Pseudomonadota</taxon>
        <taxon>Alphaproteobacteria</taxon>
        <taxon>Rhodobacterales</taxon>
        <taxon>Paracoccaceae</taxon>
        <taxon>Pseudorhodobacter</taxon>
    </lineage>
</organism>
<keyword evidence="7" id="KW-0998">Cell outer membrane</keyword>
<dbReference type="SUPFAM" id="SSF56935">
    <property type="entry name" value="Porins"/>
    <property type="match status" value="1"/>
</dbReference>
<proteinExistence type="inferred from homology"/>
<accession>A0A1H8KY97</accession>
<comment type="subcellular location">
    <subcellularLocation>
        <location evidence="1">Cell outer membrane</location>
        <topology evidence="1">Multi-pass membrane protein</topology>
    </subcellularLocation>
</comment>
<name>A0A1H8KY97_9RHOB</name>
<evidence type="ECO:0000313" key="10">
    <source>
        <dbReference type="Proteomes" id="UP000183002"/>
    </source>
</evidence>
<evidence type="ECO:0000256" key="4">
    <source>
        <dbReference type="ARBA" id="ARBA00022692"/>
    </source>
</evidence>
<dbReference type="Proteomes" id="UP000183002">
    <property type="component" value="Unassembled WGS sequence"/>
</dbReference>
<gene>
    <name evidence="9" type="ORF">SAMN05216227_103631</name>
</gene>
<keyword evidence="6" id="KW-0472">Membrane</keyword>
<dbReference type="Pfam" id="PF03349">
    <property type="entry name" value="Toluene_X"/>
    <property type="match status" value="1"/>
</dbReference>
<dbReference type="AlphaFoldDB" id="A0A1H8KY97"/>
<sequence>MKKITTTLGAIALTATAAHAGGIDRSGQNIGVLFEKGRVVELSFGRVMPTVSGNDIARQPTGNVAIDYSQVGLAYKYDINEKAAFALIIDQPFGAKVSYGTTSPVLGRTAADASSVAVTGLLRYKLNENFSIHGGLRAQQIEATVDLRGAGYGSLNGYSVKFDKDWGLGYVAGVAYERPEIALRVALTYNSGIKHNLKTTQNFAPAGSPDTGTKSPQSVNLDFQTGVAAGTLMFGQIRWADWSEFKLQPSVLRGNSLVNLDDTTTYTLGVGRKFNENWSGAVSVVYEKEGNPLVSPLAPTTGRLGMTLAGIYTRDNMKITTGINYTKLGDATPYTGALRDVSAKRADFSGNKAVGVGIKVAYSF</sequence>
<keyword evidence="10" id="KW-1185">Reference proteome</keyword>
<keyword evidence="4" id="KW-0812">Transmembrane</keyword>
<dbReference type="OrthoDB" id="6679728at2"/>
<dbReference type="RefSeq" id="WP_050519005.1">
    <property type="nucleotide sequence ID" value="NZ_FOCO01000036.1"/>
</dbReference>
<evidence type="ECO:0000256" key="3">
    <source>
        <dbReference type="ARBA" id="ARBA00022452"/>
    </source>
</evidence>
<comment type="similarity">
    <text evidence="2">Belongs to the OmpP1/FadL family.</text>
</comment>
<evidence type="ECO:0000256" key="5">
    <source>
        <dbReference type="ARBA" id="ARBA00022729"/>
    </source>
</evidence>
<evidence type="ECO:0000256" key="7">
    <source>
        <dbReference type="ARBA" id="ARBA00023237"/>
    </source>
</evidence>
<reference evidence="9 10" key="1">
    <citation type="submission" date="2016-10" db="EMBL/GenBank/DDBJ databases">
        <authorList>
            <person name="de Groot N.N."/>
        </authorList>
    </citation>
    <scope>NUCLEOTIDE SEQUENCE [LARGE SCALE GENOMIC DNA]</scope>
    <source>
        <strain evidence="9 10">CGMCC 1.10836</strain>
    </source>
</reference>
<dbReference type="PANTHER" id="PTHR35093">
    <property type="entry name" value="OUTER MEMBRANE PROTEIN NMB0088-RELATED"/>
    <property type="match status" value="1"/>
</dbReference>
<dbReference type="Gene3D" id="2.40.160.60">
    <property type="entry name" value="Outer membrane protein transport protein (OMPP1/FadL/TodX)"/>
    <property type="match status" value="1"/>
</dbReference>
<dbReference type="PANTHER" id="PTHR35093:SF8">
    <property type="entry name" value="OUTER MEMBRANE PROTEIN NMB0088-RELATED"/>
    <property type="match status" value="1"/>
</dbReference>
<keyword evidence="3" id="KW-1134">Transmembrane beta strand</keyword>
<dbReference type="GO" id="GO:0009279">
    <property type="term" value="C:cell outer membrane"/>
    <property type="evidence" value="ECO:0007669"/>
    <property type="project" value="UniProtKB-SubCell"/>
</dbReference>
<protein>
    <submittedName>
        <fullName evidence="9">Long-chain fatty acid transport protein</fullName>
    </submittedName>
</protein>
<feature type="signal peptide" evidence="8">
    <location>
        <begin position="1"/>
        <end position="20"/>
    </location>
</feature>
<evidence type="ECO:0000313" key="9">
    <source>
        <dbReference type="EMBL" id="SEN97811.1"/>
    </source>
</evidence>
<dbReference type="InterPro" id="IPR005017">
    <property type="entry name" value="OMPP1/FadL/TodX"/>
</dbReference>
<keyword evidence="5 8" id="KW-0732">Signal</keyword>
<evidence type="ECO:0000256" key="8">
    <source>
        <dbReference type="SAM" id="SignalP"/>
    </source>
</evidence>
<dbReference type="STRING" id="1077947.SAMN05216227_103631"/>
<evidence type="ECO:0000256" key="1">
    <source>
        <dbReference type="ARBA" id="ARBA00004571"/>
    </source>
</evidence>
<evidence type="ECO:0000256" key="2">
    <source>
        <dbReference type="ARBA" id="ARBA00008163"/>
    </source>
</evidence>
<feature type="chain" id="PRO_5010325595" evidence="8">
    <location>
        <begin position="21"/>
        <end position="364"/>
    </location>
</feature>
<dbReference type="GO" id="GO:0015483">
    <property type="term" value="F:long-chain fatty acid transporting porin activity"/>
    <property type="evidence" value="ECO:0007669"/>
    <property type="project" value="TreeGrafter"/>
</dbReference>
<evidence type="ECO:0000256" key="6">
    <source>
        <dbReference type="ARBA" id="ARBA00023136"/>
    </source>
</evidence>